<proteinExistence type="predicted"/>
<sequence>MYNIVVGKCCGDDAVSKKACPLAQQYMQNLLKLFTEDVGPMLQAVQWLITGKMLPQQVFTWEMKDDSMEYFLADMVLPVMFGQLVRRYTNPMRAELEAERDHLRHTLFKQLTSILLSGQNLTEAETDTSELHGVHEAVQRRREEDGWIEEEEADVEDEMEEEEDDDWQEPVKAKWREEPKAPLKLFYFCPADITLLLPLLSWIGAERGPRPAFPLGPWGLVVGPAWPLISALPVPRPLQKMVVAQLSLLALPMLLLVAQQASAGPVDEHGRIRKSPYVDFSSPDLVQPFIRFRRGAPEEDLQHFLRFRKSDPSSDPVHHFIRFRKSDDALQPFIRFRRAMDELHPFLRFRRSASEVLPEPAGLDAE</sequence>
<dbReference type="Proteomes" id="UP001177023">
    <property type="component" value="Unassembled WGS sequence"/>
</dbReference>
<evidence type="ECO:0000313" key="2">
    <source>
        <dbReference type="Proteomes" id="UP001177023"/>
    </source>
</evidence>
<keyword evidence="2" id="KW-1185">Reference proteome</keyword>
<dbReference type="EMBL" id="CATQJA010002710">
    <property type="protein sequence ID" value="CAJ0587307.1"/>
    <property type="molecule type" value="Genomic_DNA"/>
</dbReference>
<comment type="caution">
    <text evidence="1">The sequence shown here is derived from an EMBL/GenBank/DDBJ whole genome shotgun (WGS) entry which is preliminary data.</text>
</comment>
<protein>
    <submittedName>
        <fullName evidence="1">Uncharacterized protein</fullName>
    </submittedName>
</protein>
<gene>
    <name evidence="1" type="ORF">MSPICULIGERA_LOCUS25282</name>
</gene>
<evidence type="ECO:0000313" key="1">
    <source>
        <dbReference type="EMBL" id="CAJ0587307.1"/>
    </source>
</evidence>
<reference evidence="1" key="1">
    <citation type="submission" date="2023-06" db="EMBL/GenBank/DDBJ databases">
        <authorList>
            <person name="Delattre M."/>
        </authorList>
    </citation>
    <scope>NUCLEOTIDE SEQUENCE</scope>
    <source>
        <strain evidence="1">AF72</strain>
    </source>
</reference>
<feature type="non-terminal residue" evidence="1">
    <location>
        <position position="366"/>
    </location>
</feature>
<name>A0AA36DIC1_9BILA</name>
<organism evidence="1 2">
    <name type="scientific">Mesorhabditis spiculigera</name>
    <dbReference type="NCBI Taxonomy" id="96644"/>
    <lineage>
        <taxon>Eukaryota</taxon>
        <taxon>Metazoa</taxon>
        <taxon>Ecdysozoa</taxon>
        <taxon>Nematoda</taxon>
        <taxon>Chromadorea</taxon>
        <taxon>Rhabditida</taxon>
        <taxon>Rhabditina</taxon>
        <taxon>Rhabditomorpha</taxon>
        <taxon>Rhabditoidea</taxon>
        <taxon>Rhabditidae</taxon>
        <taxon>Mesorhabditinae</taxon>
        <taxon>Mesorhabditis</taxon>
    </lineage>
</organism>
<accession>A0AA36DIC1</accession>
<dbReference type="AlphaFoldDB" id="A0AA36DIC1"/>